<sequence length="332" mass="36771">MIKGRYGKALLLLVGIASLLGGGAILFHELTSPAPSGAGQVDERLNVNSSSLQPADLPGFFPADSARLYSFRYDDKDAFSLAVVQYRNASGARASAVLFPKESQDGVISSSQTGLRNEIWQSATDAISKHAPEEALFLSWWDDGQRIQYLSGREAWLQKPGEETFSSSVWGAFRSDLIEASNKDRNRLEHMARWLTMDADKALSEIVEYFGNSRPIYLLVNSDMLLRLSEIKAYGGSDLDLKVKNIPAGTNLHGDIAQVKRWAHETGEGNYLAHKEGRYYRTWVTATEGNSKDTLLVRLLPFIDSLKKLPEGVSLVYQSGWGGYLSVYKVEP</sequence>
<reference evidence="2" key="1">
    <citation type="journal article" date="2012" name="J. Bacteriol.">
        <title>Genome sequence of the haloalkaliphilic methanotrophic bacterium Methylomicrobium alcaliphilum 20Z.</title>
        <authorList>
            <person name="Vuilleumier S."/>
            <person name="Khmelenina V.N."/>
            <person name="Bringel F."/>
            <person name="Reshetnikov A.S."/>
            <person name="Lajus A."/>
            <person name="Mangenot S."/>
            <person name="Rouy Z."/>
            <person name="Op den Camp H.J."/>
            <person name="Jetten M.S."/>
            <person name="Dispirito A.A."/>
            <person name="Dunfield P."/>
            <person name="Klotz M.G."/>
            <person name="Semrau J.D."/>
            <person name="Stein L.Y."/>
            <person name="Barbe V."/>
            <person name="Medigue C."/>
            <person name="Trotsenko Y.A."/>
            <person name="Kalyuzhnaya M.G."/>
        </authorList>
    </citation>
    <scope>NUCLEOTIDE SEQUENCE [LARGE SCALE GENOMIC DNA]</scope>
    <source>
        <strain evidence="2">DSM 19304 / NCIMB 14124 / VKM B-2133 / 20Z</strain>
    </source>
</reference>
<protein>
    <submittedName>
        <fullName evidence="1">HaoB</fullName>
    </submittedName>
</protein>
<dbReference type="InterPro" id="IPR030891">
    <property type="entry name" value="HaoB_nitrify"/>
</dbReference>
<dbReference type="RefSeq" id="WP_014148310.1">
    <property type="nucleotide sequence ID" value="NC_016112.1"/>
</dbReference>
<dbReference type="EMBL" id="FO082060">
    <property type="protein sequence ID" value="CCE23517.1"/>
    <property type="molecule type" value="Genomic_DNA"/>
</dbReference>
<accession>G4T1T5</accession>
<evidence type="ECO:0000313" key="2">
    <source>
        <dbReference type="Proteomes" id="UP000008315"/>
    </source>
</evidence>
<dbReference type="Proteomes" id="UP000008315">
    <property type="component" value="Chromosome"/>
</dbReference>
<evidence type="ECO:0000313" key="1">
    <source>
        <dbReference type="EMBL" id="CCE23517.1"/>
    </source>
</evidence>
<dbReference type="AlphaFoldDB" id="G4T1T5"/>
<proteinExistence type="predicted"/>
<dbReference type="PATRIC" id="fig|271065.3.peg.1877"/>
<dbReference type="HOGENOM" id="CLU_828490_0_0_6"/>
<dbReference type="KEGG" id="mah:MEALZ_1831"/>
<gene>
    <name evidence="1" type="ordered locus">MEALZ_1831</name>
</gene>
<keyword evidence="2" id="KW-1185">Reference proteome</keyword>
<organism evidence="1 2">
    <name type="scientific">Methylotuvimicrobium alcaliphilum (strain DSM 19304 / NCIMB 14124 / VKM B-2133 / 20Z)</name>
    <name type="common">Methylomicrobium alcaliphilum</name>
    <dbReference type="NCBI Taxonomy" id="1091494"/>
    <lineage>
        <taxon>Bacteria</taxon>
        <taxon>Pseudomonadati</taxon>
        <taxon>Pseudomonadota</taxon>
        <taxon>Gammaproteobacteria</taxon>
        <taxon>Methylococcales</taxon>
        <taxon>Methylococcaceae</taxon>
        <taxon>Methylotuvimicrobium</taxon>
    </lineage>
</organism>
<name>G4T1T5_META2</name>
<dbReference type="Gene3D" id="3.40.50.12610">
    <property type="match status" value="1"/>
</dbReference>
<dbReference type="NCBIfam" id="TIGR04392">
    <property type="entry name" value="haoB_nitrify"/>
    <property type="match status" value="1"/>
</dbReference>